<dbReference type="InterPro" id="IPR008927">
    <property type="entry name" value="6-PGluconate_DH-like_C_sf"/>
</dbReference>
<dbReference type="InterPro" id="IPR003710">
    <property type="entry name" value="ApbA"/>
</dbReference>
<dbReference type="Pfam" id="PF08546">
    <property type="entry name" value="ApbA_C"/>
    <property type="match status" value="1"/>
</dbReference>
<dbReference type="KEGG" id="phr:C6569_14645"/>
<dbReference type="Gene3D" id="3.40.50.720">
    <property type="entry name" value="NAD(P)-binding Rossmann-like Domain"/>
    <property type="match status" value="1"/>
</dbReference>
<dbReference type="PANTHER" id="PTHR43765:SF2">
    <property type="entry name" value="2-DEHYDROPANTOATE 2-REDUCTASE"/>
    <property type="match status" value="1"/>
</dbReference>
<dbReference type="InterPro" id="IPR036291">
    <property type="entry name" value="NAD(P)-bd_dom_sf"/>
</dbReference>
<dbReference type="InterPro" id="IPR013752">
    <property type="entry name" value="KPA_reductase"/>
</dbReference>
<keyword evidence="5 10" id="KW-0566">Pantothenate biosynthesis</keyword>
<evidence type="ECO:0000256" key="2">
    <source>
        <dbReference type="ARBA" id="ARBA00007870"/>
    </source>
</evidence>
<evidence type="ECO:0000259" key="12">
    <source>
        <dbReference type="Pfam" id="PF08546"/>
    </source>
</evidence>
<comment type="pathway">
    <text evidence="1 10">Cofactor biosynthesis; (R)-pantothenate biosynthesis; (R)-pantoate from 3-methyl-2-oxobutanoate: step 2/2.</text>
</comment>
<dbReference type="PANTHER" id="PTHR43765">
    <property type="entry name" value="2-DEHYDROPANTOATE 2-REDUCTASE-RELATED"/>
    <property type="match status" value="1"/>
</dbReference>
<evidence type="ECO:0000256" key="7">
    <source>
        <dbReference type="ARBA" id="ARBA00023002"/>
    </source>
</evidence>
<reference evidence="13 14" key="1">
    <citation type="submission" date="2018-03" db="EMBL/GenBank/DDBJ databases">
        <title>Genome sequencing of Phreatobacter sp.</title>
        <authorList>
            <person name="Kim S.-J."/>
            <person name="Heo J."/>
            <person name="Kwon S.-W."/>
        </authorList>
    </citation>
    <scope>NUCLEOTIDE SEQUENCE [LARGE SCALE GENOMIC DNA]</scope>
    <source>
        <strain evidence="13 14">S-12</strain>
    </source>
</reference>
<accession>A0A2S0NDG3</accession>
<evidence type="ECO:0000256" key="6">
    <source>
        <dbReference type="ARBA" id="ARBA00022857"/>
    </source>
</evidence>
<dbReference type="GO" id="GO:0008677">
    <property type="term" value="F:2-dehydropantoate 2-reductase activity"/>
    <property type="evidence" value="ECO:0007669"/>
    <property type="project" value="UniProtKB-EC"/>
</dbReference>
<dbReference type="Gene3D" id="1.10.1040.10">
    <property type="entry name" value="N-(1-d-carboxylethyl)-l-norvaline Dehydrogenase, domain 2"/>
    <property type="match status" value="1"/>
</dbReference>
<feature type="domain" description="Ketopantoate reductase C-terminal" evidence="12">
    <location>
        <begin position="185"/>
        <end position="321"/>
    </location>
</feature>
<dbReference type="AlphaFoldDB" id="A0A2S0NDG3"/>
<evidence type="ECO:0000313" key="13">
    <source>
        <dbReference type="EMBL" id="AVO46198.1"/>
    </source>
</evidence>
<keyword evidence="6 10" id="KW-0521">NADP</keyword>
<evidence type="ECO:0000256" key="3">
    <source>
        <dbReference type="ARBA" id="ARBA00013014"/>
    </source>
</evidence>
<dbReference type="GO" id="GO:0015940">
    <property type="term" value="P:pantothenate biosynthetic process"/>
    <property type="evidence" value="ECO:0007669"/>
    <property type="project" value="UniProtKB-UniPathway"/>
</dbReference>
<dbReference type="InterPro" id="IPR013332">
    <property type="entry name" value="KPR_N"/>
</dbReference>
<dbReference type="EC" id="1.1.1.169" evidence="3 10"/>
<dbReference type="EMBL" id="CP027668">
    <property type="protein sequence ID" value="AVO46198.1"/>
    <property type="molecule type" value="Genomic_DNA"/>
</dbReference>
<evidence type="ECO:0000256" key="5">
    <source>
        <dbReference type="ARBA" id="ARBA00022655"/>
    </source>
</evidence>
<dbReference type="OrthoDB" id="9796561at2"/>
<comment type="similarity">
    <text evidence="2 10">Belongs to the ketopantoate reductase family.</text>
</comment>
<dbReference type="SUPFAM" id="SSF51735">
    <property type="entry name" value="NAD(P)-binding Rossmann-fold domains"/>
    <property type="match status" value="1"/>
</dbReference>
<evidence type="ECO:0000259" key="11">
    <source>
        <dbReference type="Pfam" id="PF02558"/>
    </source>
</evidence>
<dbReference type="PROSITE" id="PS51257">
    <property type="entry name" value="PROKAR_LIPOPROTEIN"/>
    <property type="match status" value="1"/>
</dbReference>
<dbReference type="GO" id="GO:0050661">
    <property type="term" value="F:NADP binding"/>
    <property type="evidence" value="ECO:0007669"/>
    <property type="project" value="TreeGrafter"/>
</dbReference>
<evidence type="ECO:0000256" key="4">
    <source>
        <dbReference type="ARBA" id="ARBA00019465"/>
    </source>
</evidence>
<organism evidence="13 14">
    <name type="scientific">Phreatobacter cathodiphilus</name>
    <dbReference type="NCBI Taxonomy" id="1868589"/>
    <lineage>
        <taxon>Bacteria</taxon>
        <taxon>Pseudomonadati</taxon>
        <taxon>Pseudomonadota</taxon>
        <taxon>Alphaproteobacteria</taxon>
        <taxon>Hyphomicrobiales</taxon>
        <taxon>Phreatobacteraceae</taxon>
        <taxon>Phreatobacter</taxon>
    </lineage>
</organism>
<dbReference type="Proteomes" id="UP000237889">
    <property type="component" value="Chromosome"/>
</dbReference>
<dbReference type="RefSeq" id="WP_106749539.1">
    <property type="nucleotide sequence ID" value="NZ_CP027668.1"/>
</dbReference>
<evidence type="ECO:0000256" key="8">
    <source>
        <dbReference type="ARBA" id="ARBA00032024"/>
    </source>
</evidence>
<comment type="function">
    <text evidence="10">Catalyzes the NADPH-dependent reduction of ketopantoate into pantoic acid.</text>
</comment>
<feature type="domain" description="Ketopantoate reductase N-terminal" evidence="11">
    <location>
        <begin position="6"/>
        <end position="147"/>
    </location>
</feature>
<dbReference type="InterPro" id="IPR013328">
    <property type="entry name" value="6PGD_dom2"/>
</dbReference>
<dbReference type="SUPFAM" id="SSF48179">
    <property type="entry name" value="6-phosphogluconate dehydrogenase C-terminal domain-like"/>
    <property type="match status" value="1"/>
</dbReference>
<dbReference type="UniPathway" id="UPA00028">
    <property type="reaction ID" value="UER00004"/>
</dbReference>
<protein>
    <recommendedName>
        <fullName evidence="4 10">2-dehydropantoate 2-reductase</fullName>
        <ecNumber evidence="3 10">1.1.1.169</ecNumber>
    </recommendedName>
    <alternativeName>
        <fullName evidence="8 10">Ketopantoate reductase</fullName>
    </alternativeName>
</protein>
<name>A0A2S0NDG3_9HYPH</name>
<dbReference type="InterPro" id="IPR050838">
    <property type="entry name" value="Ketopantoate_reductase"/>
</dbReference>
<comment type="catalytic activity">
    <reaction evidence="9 10">
        <text>(R)-pantoate + NADP(+) = 2-dehydropantoate + NADPH + H(+)</text>
        <dbReference type="Rhea" id="RHEA:16233"/>
        <dbReference type="ChEBI" id="CHEBI:11561"/>
        <dbReference type="ChEBI" id="CHEBI:15378"/>
        <dbReference type="ChEBI" id="CHEBI:15980"/>
        <dbReference type="ChEBI" id="CHEBI:57783"/>
        <dbReference type="ChEBI" id="CHEBI:58349"/>
        <dbReference type="EC" id="1.1.1.169"/>
    </reaction>
</comment>
<keyword evidence="7 10" id="KW-0560">Oxidoreductase</keyword>
<evidence type="ECO:0000256" key="10">
    <source>
        <dbReference type="RuleBase" id="RU362068"/>
    </source>
</evidence>
<dbReference type="Pfam" id="PF02558">
    <property type="entry name" value="ApbA"/>
    <property type="match status" value="1"/>
</dbReference>
<gene>
    <name evidence="13" type="ORF">C6569_14645</name>
</gene>
<sequence>MAQRFVVIGAGAIGCRVGGALATAGADVIFVARAGRAADLAAHGLAIAGLDGATVPVPPDRFRIAPTASHAARDAAGPILLLCTKGGATAAAAAEAGAAFPPGTPILSLQNGVDNIGRIREAAPHLLPLAAMVPFNVTLDHEASGRIVARQTTSGALHAEDHAVTRALAPLFGRAGLPLTLVADMAPVQWGKLLLNLNNPVNALSGLPLRDELMDRDCRRALAALQDEALAVMKAAGIRPARIGAAPPRLIPTILRLPTFAFSRIAASMLTIAPTARSSMADDRSAGRPTEIDDLCGAVVRLAEAHGLAAPRNAAMIRLVSRHGPGTAMSGRDILAAVTAA</sequence>
<evidence type="ECO:0000313" key="14">
    <source>
        <dbReference type="Proteomes" id="UP000237889"/>
    </source>
</evidence>
<dbReference type="NCBIfam" id="TIGR00745">
    <property type="entry name" value="apbA_panE"/>
    <property type="match status" value="1"/>
</dbReference>
<keyword evidence="14" id="KW-1185">Reference proteome</keyword>
<proteinExistence type="inferred from homology"/>
<evidence type="ECO:0000256" key="9">
    <source>
        <dbReference type="ARBA" id="ARBA00048793"/>
    </source>
</evidence>
<dbReference type="GO" id="GO:0005737">
    <property type="term" value="C:cytoplasm"/>
    <property type="evidence" value="ECO:0007669"/>
    <property type="project" value="TreeGrafter"/>
</dbReference>
<evidence type="ECO:0000256" key="1">
    <source>
        <dbReference type="ARBA" id="ARBA00004994"/>
    </source>
</evidence>